<dbReference type="InterPro" id="IPR003959">
    <property type="entry name" value="ATPase_AAA_core"/>
</dbReference>
<dbReference type="KEGG" id="lug:FPZ22_03705"/>
<dbReference type="Pfam" id="PF13304">
    <property type="entry name" value="AAA_21"/>
    <property type="match status" value="1"/>
</dbReference>
<accession>A0A518N2H7</accession>
<dbReference type="SUPFAM" id="SSF52540">
    <property type="entry name" value="P-loop containing nucleoside triphosphate hydrolases"/>
    <property type="match status" value="1"/>
</dbReference>
<name>A0A518N2H7_9GAMM</name>
<dbReference type="Proteomes" id="UP000316584">
    <property type="component" value="Chromosome"/>
</dbReference>
<evidence type="ECO:0000259" key="1">
    <source>
        <dbReference type="Pfam" id="PF13304"/>
    </source>
</evidence>
<gene>
    <name evidence="2" type="ORF">FPZ22_03705</name>
</gene>
<reference evidence="2 3" key="1">
    <citation type="submission" date="2019-07" db="EMBL/GenBank/DDBJ databases">
        <title>Full genome sequence of Luteimonas sp. Gr-4.</title>
        <authorList>
            <person name="Im W.-T."/>
        </authorList>
    </citation>
    <scope>NUCLEOTIDE SEQUENCE [LARGE SCALE GENOMIC DNA]</scope>
    <source>
        <strain evidence="2 3">Gr-4</strain>
    </source>
</reference>
<dbReference type="EMBL" id="CP042218">
    <property type="protein sequence ID" value="QDW66102.1"/>
    <property type="molecule type" value="Genomic_DNA"/>
</dbReference>
<dbReference type="PANTHER" id="PTHR43581">
    <property type="entry name" value="ATP/GTP PHOSPHATASE"/>
    <property type="match status" value="1"/>
</dbReference>
<dbReference type="InterPro" id="IPR027417">
    <property type="entry name" value="P-loop_NTPase"/>
</dbReference>
<evidence type="ECO:0000313" key="2">
    <source>
        <dbReference type="EMBL" id="QDW66102.1"/>
    </source>
</evidence>
<evidence type="ECO:0000313" key="3">
    <source>
        <dbReference type="Proteomes" id="UP000316584"/>
    </source>
</evidence>
<keyword evidence="3" id="KW-1185">Reference proteome</keyword>
<protein>
    <submittedName>
        <fullName evidence="2">AAA family ATPase</fullName>
    </submittedName>
</protein>
<dbReference type="Gene3D" id="3.40.50.300">
    <property type="entry name" value="P-loop containing nucleotide triphosphate hydrolases"/>
    <property type="match status" value="1"/>
</dbReference>
<dbReference type="InterPro" id="IPR051396">
    <property type="entry name" value="Bact_Antivir_Def_Nuclease"/>
</dbReference>
<dbReference type="GO" id="GO:0016887">
    <property type="term" value="F:ATP hydrolysis activity"/>
    <property type="evidence" value="ECO:0007669"/>
    <property type="project" value="InterPro"/>
</dbReference>
<dbReference type="RefSeq" id="WP_144890468.1">
    <property type="nucleotide sequence ID" value="NZ_CP042218.1"/>
</dbReference>
<proteinExistence type="predicted"/>
<dbReference type="OrthoDB" id="9808768at2"/>
<dbReference type="GO" id="GO:0005524">
    <property type="term" value="F:ATP binding"/>
    <property type="evidence" value="ECO:0007669"/>
    <property type="project" value="InterPro"/>
</dbReference>
<dbReference type="PANTHER" id="PTHR43581:SF4">
    <property type="entry name" value="ATP_GTP PHOSPHATASE"/>
    <property type="match status" value="1"/>
</dbReference>
<dbReference type="AlphaFoldDB" id="A0A518N2H7"/>
<organism evidence="2 3">
    <name type="scientific">Luteimonas granuli</name>
    <dbReference type="NCBI Taxonomy" id="1176533"/>
    <lineage>
        <taxon>Bacteria</taxon>
        <taxon>Pseudomonadati</taxon>
        <taxon>Pseudomonadota</taxon>
        <taxon>Gammaproteobacteria</taxon>
        <taxon>Lysobacterales</taxon>
        <taxon>Lysobacteraceae</taxon>
        <taxon>Luteimonas</taxon>
    </lineage>
</organism>
<feature type="domain" description="ATPase AAA-type core" evidence="1">
    <location>
        <begin position="28"/>
        <end position="280"/>
    </location>
</feature>
<sequence length="527" mass="59748">MRVRKIKLTQFKRFDDLTIDLGDDPRKLVALVGPNGCGKSSVFDAFEIQMKNYRSRGNEDHDYFSKSKFSIDESLRNTPYNQHQAVQIETTTNAFGIKSFYIRTAYRFTSKIKVDHIAQVPGILEHRDEPISTIALDTRLESNYKRLLGTAYSEFFRGEKAGSEVKDQLIGKINAILNKIIDVEISDLGDILNGRGQLYFKKGNSHNFPYANLSSGEKEVIDIIVDLLVKIPEYDESVFCIDEPELHLNTAIQRKLLVEIEKLIPENCQLWVATHSIGFLRAMQEELAHKSQILDFSEKEYFSGSHVIMPIAPNRTNWQRIFSTALEDLTGLVSPRVIVYCEGRDLPGASGNERGLDARVYNTVFSSARPDTLFISSGGNTELDQRSDIAIRILGKVFTDLSILVLKDRDVASGARATMRDREIYLQNNPPNHRVLNRFEIENYLFDKEVLAKYCAATGTEFDERAYDSFVTDIVNQNVKDEIGRIKAACGISTSINAEVFKLKLAVHITPDTQVFSELEQSVFNRE</sequence>